<sequence>LDVGTSDKFFGLPIESTISIKPVSTLADGTVVVQVEGENYNTPPMVVPDLTSQISQVTEPQTSSAPVHSRAQSSVELMRQGWTAVFIPDRLDDVLNVLVGSLFSSHLPDTDTLMAGDQFDTIMVVEPADPNFKPEVGEVVGCQMRGEWVRGQVQEQEKVVLLDLGRIA</sequence>
<dbReference type="AlphaFoldDB" id="A0A1B6KYT2"/>
<organism evidence="1">
    <name type="scientific">Graphocephala atropunctata</name>
    <dbReference type="NCBI Taxonomy" id="36148"/>
    <lineage>
        <taxon>Eukaryota</taxon>
        <taxon>Metazoa</taxon>
        <taxon>Ecdysozoa</taxon>
        <taxon>Arthropoda</taxon>
        <taxon>Hexapoda</taxon>
        <taxon>Insecta</taxon>
        <taxon>Pterygota</taxon>
        <taxon>Neoptera</taxon>
        <taxon>Paraneoptera</taxon>
        <taxon>Hemiptera</taxon>
        <taxon>Auchenorrhyncha</taxon>
        <taxon>Membracoidea</taxon>
        <taxon>Cicadellidae</taxon>
        <taxon>Cicadellinae</taxon>
        <taxon>Cicadellini</taxon>
        <taxon>Graphocephala</taxon>
    </lineage>
</organism>
<reference evidence="1" key="1">
    <citation type="submission" date="2015-11" db="EMBL/GenBank/DDBJ databases">
        <title>De novo transcriptome assembly of four potential Pierce s Disease insect vectors from Arizona vineyards.</title>
        <authorList>
            <person name="Tassone E.E."/>
        </authorList>
    </citation>
    <scope>NUCLEOTIDE SEQUENCE</scope>
</reference>
<name>A0A1B6KYT2_9HEMI</name>
<evidence type="ECO:0000313" key="1">
    <source>
        <dbReference type="EMBL" id="JAT16616.1"/>
    </source>
</evidence>
<gene>
    <name evidence="1" type="ORF">g.32495</name>
</gene>
<dbReference type="EMBL" id="GEBQ01023361">
    <property type="protein sequence ID" value="JAT16616.1"/>
    <property type="molecule type" value="Transcribed_RNA"/>
</dbReference>
<feature type="non-terminal residue" evidence="1">
    <location>
        <position position="1"/>
    </location>
</feature>
<protein>
    <submittedName>
        <fullName evidence="1">Uncharacterized protein</fullName>
    </submittedName>
</protein>
<accession>A0A1B6KYT2</accession>
<proteinExistence type="predicted"/>
<feature type="non-terminal residue" evidence="1">
    <location>
        <position position="168"/>
    </location>
</feature>